<keyword evidence="9" id="KW-0472">Membrane</keyword>
<comment type="caution">
    <text evidence="11">The sequence shown here is derived from an EMBL/GenBank/DDBJ whole genome shotgun (WGS) entry which is preliminary data.</text>
</comment>
<accession>A0ABW1CTB5</accession>
<evidence type="ECO:0000256" key="9">
    <source>
        <dbReference type="SAM" id="Phobius"/>
    </source>
</evidence>
<dbReference type="SUPFAM" id="SSF55399">
    <property type="entry name" value="Subtilisin inhibitor"/>
    <property type="match status" value="1"/>
</dbReference>
<gene>
    <name evidence="11" type="ORF">ACFPZ3_29730</name>
</gene>
<dbReference type="InterPro" id="IPR023549">
    <property type="entry name" value="Subtilisin_inhibitor"/>
</dbReference>
<proteinExistence type="inferred from homology"/>
<comment type="similarity">
    <text evidence="2 8">Belongs to the protease inhibitor I16 (SSI) family.</text>
</comment>
<evidence type="ECO:0000259" key="10">
    <source>
        <dbReference type="Pfam" id="PF00720"/>
    </source>
</evidence>
<keyword evidence="9" id="KW-1133">Transmembrane helix</keyword>
<dbReference type="InterPro" id="IPR000691">
    <property type="entry name" value="Prot_inh_I16_SSI"/>
</dbReference>
<keyword evidence="7" id="KW-1015">Disulfide bond</keyword>
<comment type="subunit">
    <text evidence="3">Homodimer.</text>
</comment>
<evidence type="ECO:0000256" key="4">
    <source>
        <dbReference type="ARBA" id="ARBA00022525"/>
    </source>
</evidence>
<evidence type="ECO:0000256" key="7">
    <source>
        <dbReference type="ARBA" id="ARBA00023157"/>
    </source>
</evidence>
<dbReference type="RefSeq" id="WP_379517571.1">
    <property type="nucleotide sequence ID" value="NZ_JBHSPA010000034.1"/>
</dbReference>
<evidence type="ECO:0000313" key="11">
    <source>
        <dbReference type="EMBL" id="MFC5828066.1"/>
    </source>
</evidence>
<sequence length="139" mass="14865">MLCVTEASGVLMRLPLLVANAGLCAGLVLVAIPAHGDTRPNAVFLSVTAHGNTTLKAVYLRCPGMTEGHPYGRAVCAVIDAIDGDFNRLPSNPNRRCTEENASVTATMGGLWRERSISWQKTFPSACALYAKTGPVFRF</sequence>
<keyword evidence="5 8" id="KW-0646">Protease inhibitor</keyword>
<feature type="domain" description="Subtilisin inhibitor" evidence="10">
    <location>
        <begin position="45"/>
        <end position="124"/>
    </location>
</feature>
<dbReference type="InterPro" id="IPR036819">
    <property type="entry name" value="Subtilisin_inhibitor-like_sf"/>
</dbReference>
<keyword evidence="12" id="KW-1185">Reference proteome</keyword>
<evidence type="ECO:0000256" key="1">
    <source>
        <dbReference type="ARBA" id="ARBA00004613"/>
    </source>
</evidence>
<keyword evidence="4" id="KW-0964">Secreted</keyword>
<dbReference type="EMBL" id="JBHSPA010000034">
    <property type="protein sequence ID" value="MFC5828066.1"/>
    <property type="molecule type" value="Genomic_DNA"/>
</dbReference>
<dbReference type="Gene3D" id="3.30.350.10">
    <property type="entry name" value="Subtilisin inhibitor-like"/>
    <property type="match status" value="1"/>
</dbReference>
<evidence type="ECO:0000313" key="12">
    <source>
        <dbReference type="Proteomes" id="UP001596058"/>
    </source>
</evidence>
<feature type="transmembrane region" description="Helical" evidence="9">
    <location>
        <begin position="12"/>
        <end position="32"/>
    </location>
</feature>
<dbReference type="Proteomes" id="UP001596058">
    <property type="component" value="Unassembled WGS sequence"/>
</dbReference>
<protein>
    <submittedName>
        <fullName evidence="11">SSI family serine proteinase inhibitor</fullName>
    </submittedName>
</protein>
<organism evidence="11 12">
    <name type="scientific">Nonomuraea insulae</name>
    <dbReference type="NCBI Taxonomy" id="1616787"/>
    <lineage>
        <taxon>Bacteria</taxon>
        <taxon>Bacillati</taxon>
        <taxon>Actinomycetota</taxon>
        <taxon>Actinomycetes</taxon>
        <taxon>Streptosporangiales</taxon>
        <taxon>Streptosporangiaceae</taxon>
        <taxon>Nonomuraea</taxon>
    </lineage>
</organism>
<keyword evidence="9" id="KW-0812">Transmembrane</keyword>
<dbReference type="Pfam" id="PF00720">
    <property type="entry name" value="SSI"/>
    <property type="match status" value="1"/>
</dbReference>
<keyword evidence="6 8" id="KW-0722">Serine protease inhibitor</keyword>
<evidence type="ECO:0000256" key="3">
    <source>
        <dbReference type="ARBA" id="ARBA00011738"/>
    </source>
</evidence>
<name>A0ABW1CTB5_9ACTN</name>
<evidence type="ECO:0000256" key="2">
    <source>
        <dbReference type="ARBA" id="ARBA00010472"/>
    </source>
</evidence>
<evidence type="ECO:0000256" key="6">
    <source>
        <dbReference type="ARBA" id="ARBA00022900"/>
    </source>
</evidence>
<reference evidence="12" key="1">
    <citation type="journal article" date="2019" name="Int. J. Syst. Evol. Microbiol.">
        <title>The Global Catalogue of Microorganisms (GCM) 10K type strain sequencing project: providing services to taxonomists for standard genome sequencing and annotation.</title>
        <authorList>
            <consortium name="The Broad Institute Genomics Platform"/>
            <consortium name="The Broad Institute Genome Sequencing Center for Infectious Disease"/>
            <person name="Wu L."/>
            <person name="Ma J."/>
        </authorList>
    </citation>
    <scope>NUCLEOTIDE SEQUENCE [LARGE SCALE GENOMIC DNA]</scope>
    <source>
        <strain evidence="12">CCUG 53903</strain>
    </source>
</reference>
<evidence type="ECO:0000256" key="5">
    <source>
        <dbReference type="ARBA" id="ARBA00022690"/>
    </source>
</evidence>
<dbReference type="PRINTS" id="PR00294">
    <property type="entry name" value="SSBTLNINHBTR"/>
</dbReference>
<evidence type="ECO:0000256" key="8">
    <source>
        <dbReference type="RuleBase" id="RU003471"/>
    </source>
</evidence>
<comment type="subcellular location">
    <subcellularLocation>
        <location evidence="1">Secreted</location>
    </subcellularLocation>
</comment>